<evidence type="ECO:0000256" key="7">
    <source>
        <dbReference type="SAM" id="Coils"/>
    </source>
</evidence>
<dbReference type="Proteomes" id="UP001152607">
    <property type="component" value="Unassembled WGS sequence"/>
</dbReference>
<dbReference type="Pfam" id="PF12340">
    <property type="entry name" value="DUF3638"/>
    <property type="match status" value="1"/>
</dbReference>
<keyword evidence="6" id="KW-0788">Thiol protease</keyword>
<dbReference type="InterPro" id="IPR046541">
    <property type="entry name" value="DUF6606"/>
</dbReference>
<evidence type="ECO:0000256" key="6">
    <source>
        <dbReference type="ARBA" id="ARBA00022807"/>
    </source>
</evidence>
<keyword evidence="13" id="KW-1185">Reference proteome</keyword>
<sequence>MLAPLTAMDKMKAEELEYLIHHIVLPPKLPQKDDWSVSNERALLNHTVRAFHDFRDTLAVENAEAAQQIAFVVDTIENLIQCSSNACISETGLAESLQRLAAGHLSGTIPLRVKEQNAGIIISRSDTDILFEVFELSPLNATVMSTPGRLVRLFPTYASKIPAVKFQEDGLVESLAHAVAEMCTHKVPAFQPKANKGGKKHSEIRDTTHPALVTEYLINVLSAIGQPAATSGITKNTREDILWSETLHPWRRSSLWLLVRVAMQIQLSRHSGNTPAALDLFKAGMVYVLSNLLDAAISHHGSVGMDLLYTISVKLDRRLRKLKASQTGPAYSLCAKSALSSLSTANRFMKSNWERIMRDQDGNIGIAGIATLEVKDDLDLNIPELDQIICQINARSRQSVTSKFLPDFFFPEFPATELPALSNTSEEASFFQLAAMEKWVLGFLSSWLDRHIGAEDSCERLGCLIETYHEKARIIYSNIPRNFSIMYLTIMELWVACDKCACHRYKLLLDYNPEVDVEPLCSLSLPFRSQMKRLVEIEKYVGTRCKDSMLSAPSLFRDFGHPTSFGVRYYDGSPEHQSLKESIEQEAEGKREQKRAELAQKKQQYRQLMADSGQLSCTYVDARNRYGDVYQKHASYCRKCSLKTQAENLSISIHEWPLPSNLTEAKAAVFELQIPREFARWRDTTRYLMISVLESTKHIKPERMPAYTLENQDCLRSRQRIAPKQRLVTVSKVKPLNRSHYKTKGAMIYVDNEDVCVPNAMRCIYYDSSSGSFPRVLEPTDQVKQNCSYQLPVRSKNLEHYLLAGSSMGEVSPNSVISSLSDCPHHIAQSEYKAFGALPIGHYIQYLNILTQLAVPTVDFAKVETQCLILQTIHRAGPPLNDAGIERVTHQILTDENFCEATLSELEAILPTIAKNWESWRGLATMVQLAIRTFELTPAAMVQDRCLAWLGDAREVALNWLKNLQSKSRSSTDHKQRLELMSRATEVALLCTSTFDVDENHLDRILSLPREASALIQSSIVVQENQENVTSEHRHLLRAMMQAWKSLHFRILPVLLDGILHRNLQEGLNEALKLSWSGFEPGRWKRFHDAHLQWIYLDCGERMIQFNLLTAELLVDGIPLARLPREYTSHPIYLELFQQSSIEVMPSKEPGMCFSSKFDHHGHALSFGMHHSQMLVVAAQDKKKYDLVPSDVFVGVLPSAFITGFFHWYDHSKDVVEFCPREKPWDFTTESWRLKKVQLMWQLVKESSSLVNPASKVGRTLSAIFSPLEDELHIHATFLEPSSMNIALPRLQLDFRFDLGHSFIHSSQYRGMVIDPNQQFGTLVGLQNKLVLKQISGFDNRMVLIPEGSVSFIKSPDHVMVFIDANTASKAHSYQIDETLGRLEDNGSLQSKLFLCYLHSLTSYFLPDDLTGHTGTEAALLILRSAAVVSFDVLTKHNISVLELIASLTPKREYYPDHLRVMQQVFWDSRLSFMSQHSELFLEVENIFKICRDGQSLRSKDVFVQPPDLESGDVKLLRRHMISSSMFRVDGFGGEHFTRSLDVVYRDRKNHSSNEGHLSFIASTLVLREQPFLHSSIDTQRLQQSLRNCHLKDSQILGPGKAIAPTILRYSAKWLHKPSDWLPELWCRLHASLPVEGKFNKYNIMMWLSSAAFSETADMDVIQALASFYRSPLMSSVAIPNIEKYNLSKGDSATRNVLYNCISVHKRQFDGSPESMLPKNDTESNKKHLKRRMNRFEQAQHGAIDDFVSALLNQWPSEQPSKPTTQGAETYIHTSRAMESARKEFKFWFDNRCFYQYLESTIRTLQLNRVIQIENQPNLAAEPEQINGIDLNLRSFPISKIFALPPPVVGSSLVNGDGRKWPASPTEPSVLTEESTLSESHQSKKRLAALCHQLDLQAKSSQEKQYVSDLRRSCDSLSENEVQANFRTDLLASLQSYAYDCQKYFNEANKLLEDLVDSTNDVGHSRQRPRICPIFWLQRLNKRKFDQLSSSWKLVIVQYGLAVTQIQRARRLLALVDYPREFAEELRNRGHINWNPAEFPETLLLEAESGILVRPVQEGIAQQMRQPPNGENAVMQLNMGEGKSTVIVPIVAAALADGHTLMRVVVAKPQSKQMLEMLISKLGGLLDRRIYHMPFSRALRPSPAEAKAFGKIYRDCMEQRGVLLVQPEHILSFKLMCIESLITGNEALGRSLLSTQQFFDTQSRDIVDESDENFSVKFELVYTMGAQKPIELSPERWNLVHNVLSLLPQYSKQIKALQPSSIEVDDRWEGRYPRIRILGSDAEARLLDLVATHICKLGSPVLAINRLSESEQDAILRYIRHAKPSPDDIERVKTGKSWAVIQDTLMLLRGLIAGGVLRFVLRLKRWRVNYGLDCNRLPRTKLAVPYRSKDSPSPRSEFSHPEVIVALTSLTYYYGGLSDEELFDTFSHLLKSDQKDAEYSDWVRDLKAMPKAFRLLSGVNIKDRQQCKNEVFPLLRFSKGAIDYFLSYTVFPKEMKEFPEKLSASGWDMAAVKPKPTTGFSGTNDSRHVLPLTMKHLDLREQKHTNALVLAYLLQDENSLVLLPPQSGSKTSTAETLLGIVNGMDANTRVILDVGAQILELNNLEVAETWLSMSNPETSRAVVFFDHNEELSVLDRSGRVESLQASAFAKHLEDCLIYLDESHTRGTNLKLPKNYRAAVTLGASLTKDRLVQACMRLRKLGKGQSVVFCISEEIKGKIIERTSKAAGEIQVSDVLMWAITETWSDLRRSMPLWATQGWRYEEHKNVLNGVQTTADQAKQFLEEEAQTVEHRYRPRINISANEAFKDWDISGPNIKKIIQRCQDFDTLNFNAASLQEEQERELAPEIEEERQLERPQPMSPEKHEIHRHLSLLVKTGHLIDEFTACSPAFQALRQASPAKYFDVKQLPTDLLVTHDFIRTVKRPGGNPSTLFNVDSYLRPVQWILSFPKEKAPYISKHQLMIISPFEADQLFPLIRISSYVTLHLYAPRSNQFFRPLDDLNLFKIGNGAFDVSAVDRSLIVQLNLFAGQLYFNSYDEYTEMCDYLGLAWATAKEGQEVQTDGFIRGSQGKWGLKDSAVRFFRELMKLRREGEGIDKTQVGKLLNGVMFTEDEFLEDEESGG</sequence>
<dbReference type="OrthoDB" id="3182339at2759"/>
<dbReference type="PANTHER" id="PTHR13367">
    <property type="entry name" value="UBIQUITIN THIOESTERASE"/>
    <property type="match status" value="1"/>
</dbReference>
<dbReference type="EC" id="3.4.19.12" evidence="2"/>
<evidence type="ECO:0000256" key="2">
    <source>
        <dbReference type="ARBA" id="ARBA00012759"/>
    </source>
</evidence>
<dbReference type="GO" id="GO:0004843">
    <property type="term" value="F:cysteine-type deubiquitinase activity"/>
    <property type="evidence" value="ECO:0007669"/>
    <property type="project" value="UniProtKB-EC"/>
</dbReference>
<keyword evidence="7" id="KW-0175">Coiled coil</keyword>
<feature type="domain" description="DUF3645" evidence="10">
    <location>
        <begin position="2378"/>
        <end position="2408"/>
    </location>
</feature>
<evidence type="ECO:0000259" key="11">
    <source>
        <dbReference type="Pfam" id="PF20255"/>
    </source>
</evidence>
<feature type="compositionally biased region" description="Acidic residues" evidence="8">
    <location>
        <begin position="2838"/>
        <end position="2850"/>
    </location>
</feature>
<dbReference type="Pfam" id="PF12359">
    <property type="entry name" value="DUF3645"/>
    <property type="match status" value="1"/>
</dbReference>
<dbReference type="EMBL" id="CAOQHR010000013">
    <property type="protein sequence ID" value="CAI6342345.1"/>
    <property type="molecule type" value="Genomic_DNA"/>
</dbReference>
<dbReference type="InterPro" id="IPR022105">
    <property type="entry name" value="DUF3645"/>
</dbReference>
<keyword evidence="4" id="KW-0833">Ubl conjugation pathway</keyword>
<feature type="domain" description="DUF3638" evidence="9">
    <location>
        <begin position="2031"/>
        <end position="2254"/>
    </location>
</feature>
<organism evidence="12 13">
    <name type="scientific">Periconia digitata</name>
    <dbReference type="NCBI Taxonomy" id="1303443"/>
    <lineage>
        <taxon>Eukaryota</taxon>
        <taxon>Fungi</taxon>
        <taxon>Dikarya</taxon>
        <taxon>Ascomycota</taxon>
        <taxon>Pezizomycotina</taxon>
        <taxon>Dothideomycetes</taxon>
        <taxon>Pleosporomycetidae</taxon>
        <taxon>Pleosporales</taxon>
        <taxon>Massarineae</taxon>
        <taxon>Periconiaceae</taxon>
        <taxon>Periconia</taxon>
    </lineage>
</organism>
<evidence type="ECO:0000256" key="1">
    <source>
        <dbReference type="ARBA" id="ARBA00000707"/>
    </source>
</evidence>
<evidence type="ECO:0000256" key="8">
    <source>
        <dbReference type="SAM" id="MobiDB-lite"/>
    </source>
</evidence>
<comment type="catalytic activity">
    <reaction evidence="1">
        <text>Thiol-dependent hydrolysis of ester, thioester, amide, peptide and isopeptide bonds formed by the C-terminal Gly of ubiquitin (a 76-residue protein attached to proteins as an intracellular targeting signal).</text>
        <dbReference type="EC" id="3.4.19.12"/>
    </reaction>
</comment>
<keyword evidence="3" id="KW-0645">Protease</keyword>
<evidence type="ECO:0000313" key="12">
    <source>
        <dbReference type="EMBL" id="CAI6342345.1"/>
    </source>
</evidence>
<evidence type="ECO:0000256" key="5">
    <source>
        <dbReference type="ARBA" id="ARBA00022801"/>
    </source>
</evidence>
<evidence type="ECO:0000259" key="9">
    <source>
        <dbReference type="Pfam" id="PF12340"/>
    </source>
</evidence>
<dbReference type="InterPro" id="IPR022099">
    <property type="entry name" value="DUF3638"/>
</dbReference>
<reference evidence="12" key="1">
    <citation type="submission" date="2023-01" db="EMBL/GenBank/DDBJ databases">
        <authorList>
            <person name="Van Ghelder C."/>
            <person name="Rancurel C."/>
        </authorList>
    </citation>
    <scope>NUCLEOTIDE SEQUENCE</scope>
    <source>
        <strain evidence="12">CNCM I-4278</strain>
    </source>
</reference>
<dbReference type="PANTHER" id="PTHR13367:SF34">
    <property type="match status" value="1"/>
</dbReference>
<comment type="caution">
    <text evidence="12">The sequence shown here is derived from an EMBL/GenBank/DDBJ whole genome shotgun (WGS) entry which is preliminary data.</text>
</comment>
<feature type="domain" description="DUF6606" evidence="11">
    <location>
        <begin position="19"/>
        <end position="293"/>
    </location>
</feature>
<name>A0A9W4UUB4_9PLEO</name>
<evidence type="ECO:0000259" key="10">
    <source>
        <dbReference type="Pfam" id="PF12359"/>
    </source>
</evidence>
<dbReference type="GO" id="GO:0006508">
    <property type="term" value="P:proteolysis"/>
    <property type="evidence" value="ECO:0007669"/>
    <property type="project" value="UniProtKB-KW"/>
</dbReference>
<evidence type="ECO:0000256" key="4">
    <source>
        <dbReference type="ARBA" id="ARBA00022786"/>
    </source>
</evidence>
<dbReference type="InterPro" id="IPR051346">
    <property type="entry name" value="OTU_Deubiquitinase"/>
</dbReference>
<gene>
    <name evidence="12" type="ORF">PDIGIT_LOCUS15551</name>
</gene>
<protein>
    <recommendedName>
        <fullName evidence="2">ubiquitinyl hydrolase 1</fullName>
        <ecNumber evidence="2">3.4.19.12</ecNumber>
    </recommendedName>
</protein>
<keyword evidence="5" id="KW-0378">Hydrolase</keyword>
<accession>A0A9W4UUB4</accession>
<proteinExistence type="predicted"/>
<feature type="region of interest" description="Disordered" evidence="8">
    <location>
        <begin position="2838"/>
        <end position="2861"/>
    </location>
</feature>
<dbReference type="Pfam" id="PF20255">
    <property type="entry name" value="DUF6606"/>
    <property type="match status" value="1"/>
</dbReference>
<evidence type="ECO:0000313" key="13">
    <source>
        <dbReference type="Proteomes" id="UP001152607"/>
    </source>
</evidence>
<evidence type="ECO:0000256" key="3">
    <source>
        <dbReference type="ARBA" id="ARBA00022670"/>
    </source>
</evidence>
<feature type="coiled-coil region" evidence="7">
    <location>
        <begin position="580"/>
        <end position="611"/>
    </location>
</feature>